<name>X1IC19_9ZZZZ</name>
<feature type="non-terminal residue" evidence="1">
    <location>
        <position position="1"/>
    </location>
</feature>
<proteinExistence type="predicted"/>
<accession>X1IC19</accession>
<dbReference type="AlphaFoldDB" id="X1IC19"/>
<protein>
    <recommendedName>
        <fullName evidence="2">Methyltransferase type 11 domain-containing protein</fullName>
    </recommendedName>
</protein>
<gene>
    <name evidence="1" type="ORF">S03H2_54453</name>
</gene>
<evidence type="ECO:0000313" key="1">
    <source>
        <dbReference type="EMBL" id="GAH66820.1"/>
    </source>
</evidence>
<sequence>ESLPFEEKNFDYVVSFSPPQKPIILHSNGSYHFVVDQERNRKLVDAALRIARKRALIASYAIATEPPYKHLIERRETSGYYYVLYRASNDSA</sequence>
<reference evidence="1" key="1">
    <citation type="journal article" date="2014" name="Front. Microbiol.">
        <title>High frequency of phylogenetically diverse reductive dehalogenase-homologous genes in deep subseafloor sedimentary metagenomes.</title>
        <authorList>
            <person name="Kawai M."/>
            <person name="Futagami T."/>
            <person name="Toyoda A."/>
            <person name="Takaki Y."/>
            <person name="Nishi S."/>
            <person name="Hori S."/>
            <person name="Arai W."/>
            <person name="Tsubouchi T."/>
            <person name="Morono Y."/>
            <person name="Uchiyama I."/>
            <person name="Ito T."/>
            <person name="Fujiyama A."/>
            <person name="Inagaki F."/>
            <person name="Takami H."/>
        </authorList>
    </citation>
    <scope>NUCLEOTIDE SEQUENCE</scope>
    <source>
        <strain evidence="1">Expedition CK06-06</strain>
    </source>
</reference>
<comment type="caution">
    <text evidence="1">The sequence shown here is derived from an EMBL/GenBank/DDBJ whole genome shotgun (WGS) entry which is preliminary data.</text>
</comment>
<evidence type="ECO:0008006" key="2">
    <source>
        <dbReference type="Google" id="ProtNLM"/>
    </source>
</evidence>
<organism evidence="1">
    <name type="scientific">marine sediment metagenome</name>
    <dbReference type="NCBI Taxonomy" id="412755"/>
    <lineage>
        <taxon>unclassified sequences</taxon>
        <taxon>metagenomes</taxon>
        <taxon>ecological metagenomes</taxon>
    </lineage>
</organism>
<dbReference type="EMBL" id="BARU01034719">
    <property type="protein sequence ID" value="GAH66820.1"/>
    <property type="molecule type" value="Genomic_DNA"/>
</dbReference>